<dbReference type="GO" id="GO:0016757">
    <property type="term" value="F:glycosyltransferase activity"/>
    <property type="evidence" value="ECO:0007669"/>
    <property type="project" value="InterPro"/>
</dbReference>
<organism evidence="3 4">
    <name type="scientific">Faecalibacterium prausnitzii</name>
    <dbReference type="NCBI Taxonomy" id="853"/>
    <lineage>
        <taxon>Bacteria</taxon>
        <taxon>Bacillati</taxon>
        <taxon>Bacillota</taxon>
        <taxon>Clostridia</taxon>
        <taxon>Eubacteriales</taxon>
        <taxon>Oscillospiraceae</taxon>
        <taxon>Faecalibacterium</taxon>
    </lineage>
</organism>
<dbReference type="InterPro" id="IPR001296">
    <property type="entry name" value="Glyco_trans_1"/>
</dbReference>
<evidence type="ECO:0000313" key="3">
    <source>
        <dbReference type="EMBL" id="CUM81809.1"/>
    </source>
</evidence>
<dbReference type="PANTHER" id="PTHR46401">
    <property type="entry name" value="GLYCOSYLTRANSFERASE WBBK-RELATED"/>
    <property type="match status" value="1"/>
</dbReference>
<name>A0A173RW80_9FIRM</name>
<dbReference type="GO" id="GO:0009103">
    <property type="term" value="P:lipopolysaccharide biosynthetic process"/>
    <property type="evidence" value="ECO:0007669"/>
    <property type="project" value="TreeGrafter"/>
</dbReference>
<protein>
    <submittedName>
        <fullName evidence="3">Glycosyl transferases group 1</fullName>
    </submittedName>
</protein>
<proteinExistence type="predicted"/>
<dbReference type="OrthoDB" id="9802525at2"/>
<dbReference type="Gene3D" id="3.40.50.2000">
    <property type="entry name" value="Glycogen Phosphorylase B"/>
    <property type="match status" value="1"/>
</dbReference>
<dbReference type="EMBL" id="CYXN01000003">
    <property type="protein sequence ID" value="CUM81809.1"/>
    <property type="molecule type" value="Genomic_DNA"/>
</dbReference>
<feature type="domain" description="Glycosyl transferase family 1" evidence="2">
    <location>
        <begin position="214"/>
        <end position="354"/>
    </location>
</feature>
<keyword evidence="1 3" id="KW-0808">Transferase</keyword>
<gene>
    <name evidence="3" type="ORF">ERS852582_00676</name>
</gene>
<evidence type="ECO:0000256" key="1">
    <source>
        <dbReference type="ARBA" id="ARBA00022679"/>
    </source>
</evidence>
<dbReference type="SUPFAM" id="SSF53756">
    <property type="entry name" value="UDP-Glycosyltransferase/glycogen phosphorylase"/>
    <property type="match status" value="1"/>
</dbReference>
<dbReference type="Pfam" id="PF00534">
    <property type="entry name" value="Glycos_transf_1"/>
    <property type="match status" value="1"/>
</dbReference>
<evidence type="ECO:0000313" key="4">
    <source>
        <dbReference type="Proteomes" id="UP000095649"/>
    </source>
</evidence>
<sequence length="383" mass="44445">MKTILFDLLATQQGLHGAKFTGGGEYIKTVFKKLCEITGEDNKTRIITFYNSTLFIDEWIKELIDTYNIENYDVSCYEDVTKLSVLQEVDTFFEGLLYLPAKYELPAHIRTIGVFHGFRMLELPTDKTAYLYENGIKRKAINLVKYIFEEKYYERQLKKQRVTINRCDIIVGVSKHSGYAAQMFFPEYDANKIKVFYSPLKYTPIVDDIDSVCTKHIILMLGGNRWEKNVYRGIKAIDELFSAGQLEGYSVKVVGGIPKSIKAKIINKDRFVALGYLTPEDLERVYKECEIFFYPTLNEGFGYPPLEAMKYNKTCVVAADTSLPEIYKDSVYYCNPYDVKEMKTRILQAKQEKISEELIKMHYKRITDKEKDDLLALCELILE</sequence>
<reference evidence="3 4" key="1">
    <citation type="submission" date="2015-09" db="EMBL/GenBank/DDBJ databases">
        <authorList>
            <consortium name="Pathogen Informatics"/>
        </authorList>
    </citation>
    <scope>NUCLEOTIDE SEQUENCE [LARGE SCALE GENOMIC DNA]</scope>
    <source>
        <strain evidence="3 4">2789STDY5834970</strain>
    </source>
</reference>
<dbReference type="Proteomes" id="UP000095649">
    <property type="component" value="Unassembled WGS sequence"/>
</dbReference>
<accession>A0A173RW80</accession>
<dbReference type="AlphaFoldDB" id="A0A173RW80"/>
<evidence type="ECO:0000259" key="2">
    <source>
        <dbReference type="Pfam" id="PF00534"/>
    </source>
</evidence>
<dbReference type="RefSeq" id="WP_055185286.1">
    <property type="nucleotide sequence ID" value="NZ_CYXN01000003.1"/>
</dbReference>
<dbReference type="PANTHER" id="PTHR46401:SF2">
    <property type="entry name" value="GLYCOSYLTRANSFERASE WBBK-RELATED"/>
    <property type="match status" value="1"/>
</dbReference>